<gene>
    <name evidence="1" type="ORF">CPTMiller_00176</name>
</gene>
<dbReference type="GeneID" id="22113648"/>
<dbReference type="EMBL" id="KM236237">
    <property type="protein sequence ID" value="AIK68112.1"/>
    <property type="molecule type" value="Genomic_DNA"/>
</dbReference>
<proteinExistence type="predicted"/>
<name>A0A076YJZ7_9CAUD</name>
<evidence type="ECO:0000313" key="1">
    <source>
        <dbReference type="EMBL" id="AIK68112.1"/>
    </source>
</evidence>
<organism evidence="1 2">
    <name type="scientific">Citrobacter phage Miller</name>
    <dbReference type="NCBI Taxonomy" id="1527524"/>
    <lineage>
        <taxon>Viruses</taxon>
        <taxon>Duplodnaviria</taxon>
        <taxon>Heunggongvirae</taxon>
        <taxon>Uroviricota</taxon>
        <taxon>Caudoviricetes</taxon>
        <taxon>Pantevenvirales</taxon>
        <taxon>Straboviridae</taxon>
        <taxon>Pseudotevenvirus</taxon>
        <taxon>Pseudotevenvirus miller</taxon>
    </lineage>
</organism>
<accession>A0A076YJZ7</accession>
<protein>
    <submittedName>
        <fullName evidence="1">Uncharacterized protein</fullName>
    </submittedName>
</protein>
<dbReference type="RefSeq" id="YP_009097778.1">
    <property type="nucleotide sequence ID" value="NC_025414.1"/>
</dbReference>
<sequence>MGISSAVASKRLSKVVGCEVLEYSSYLTGFSFGVKTELEAYKAAYVYRNMPRVDVYYTESMGYWMVAVYKEAN</sequence>
<keyword evidence="2" id="KW-1185">Reference proteome</keyword>
<reference evidence="1 2" key="1">
    <citation type="submission" date="2014-07" db="EMBL/GenBank/DDBJ databases">
        <title>Complete Genome of Citrobacter freundii Myophage Miller.</title>
        <authorList>
            <person name="Hwang K."/>
            <person name="Luna A.J."/>
            <person name="Hernandez A.C."/>
            <person name="Everett G.F.K."/>
        </authorList>
    </citation>
    <scope>NUCLEOTIDE SEQUENCE [LARGE SCALE GENOMIC DNA]</scope>
</reference>
<evidence type="ECO:0000313" key="2">
    <source>
        <dbReference type="Proteomes" id="UP000201263"/>
    </source>
</evidence>
<dbReference type="Proteomes" id="UP000201263">
    <property type="component" value="Segment"/>
</dbReference>
<dbReference type="KEGG" id="vg:22113648"/>